<reference evidence="2" key="1">
    <citation type="submission" date="2020-04" db="EMBL/GenBank/DDBJ databases">
        <title>Analysis of mating type loci in Filobasidium floriforme.</title>
        <authorList>
            <person name="Nowrousian M."/>
        </authorList>
    </citation>
    <scope>NUCLEOTIDE SEQUENCE</scope>
    <source>
        <strain evidence="2">CBS 6242</strain>
    </source>
</reference>
<organism evidence="2 3">
    <name type="scientific">Filobasidium floriforme</name>
    <dbReference type="NCBI Taxonomy" id="5210"/>
    <lineage>
        <taxon>Eukaryota</taxon>
        <taxon>Fungi</taxon>
        <taxon>Dikarya</taxon>
        <taxon>Basidiomycota</taxon>
        <taxon>Agaricomycotina</taxon>
        <taxon>Tremellomycetes</taxon>
        <taxon>Filobasidiales</taxon>
        <taxon>Filobasidiaceae</taxon>
        <taxon>Filobasidium</taxon>
    </lineage>
</organism>
<gene>
    <name evidence="2" type="ORF">FFLO_00079</name>
</gene>
<protein>
    <submittedName>
        <fullName evidence="2">Uncharacterized protein</fullName>
    </submittedName>
</protein>
<dbReference type="Proteomes" id="UP000812966">
    <property type="component" value="Unassembled WGS sequence"/>
</dbReference>
<comment type="caution">
    <text evidence="2">The sequence shown here is derived from an EMBL/GenBank/DDBJ whole genome shotgun (WGS) entry which is preliminary data.</text>
</comment>
<feature type="compositionally biased region" description="Polar residues" evidence="1">
    <location>
        <begin position="168"/>
        <end position="181"/>
    </location>
</feature>
<feature type="region of interest" description="Disordered" evidence="1">
    <location>
        <begin position="159"/>
        <end position="196"/>
    </location>
</feature>
<name>A0A8K0NU56_9TREE</name>
<feature type="compositionally biased region" description="Basic residues" evidence="1">
    <location>
        <begin position="1"/>
        <end position="10"/>
    </location>
</feature>
<dbReference type="AlphaFoldDB" id="A0A8K0NU56"/>
<feature type="compositionally biased region" description="Polar residues" evidence="1">
    <location>
        <begin position="108"/>
        <end position="119"/>
    </location>
</feature>
<evidence type="ECO:0000313" key="2">
    <source>
        <dbReference type="EMBL" id="KAG7580108.1"/>
    </source>
</evidence>
<dbReference type="EMBL" id="JABELV010000001">
    <property type="protein sequence ID" value="KAG7580108.1"/>
    <property type="molecule type" value="Genomic_DNA"/>
</dbReference>
<evidence type="ECO:0000313" key="3">
    <source>
        <dbReference type="Proteomes" id="UP000812966"/>
    </source>
</evidence>
<feature type="compositionally biased region" description="Basic and acidic residues" evidence="1">
    <location>
        <begin position="219"/>
        <end position="229"/>
    </location>
</feature>
<feature type="region of interest" description="Disordered" evidence="1">
    <location>
        <begin position="84"/>
        <end position="123"/>
    </location>
</feature>
<feature type="compositionally biased region" description="Polar residues" evidence="1">
    <location>
        <begin position="90"/>
        <end position="99"/>
    </location>
</feature>
<sequence>MLRATRHRQDKRPIDRMSESEVKSKLLLSDKTIAELDHAFKTGAPTLFTQQDYDKLKEANSKMRKRLDDIAASRLTSSLAGMSVRPVVNGTANGSTKPSSDQRRASGDSAQLLSTSNSARPAFIQPPSAPRVQMLDATQSIQIQNASNEADRLAREAGLSHLSKSKPQRTTQRSRPSQPSMNAYLPTGAFDVDSDADDWMYEDEDSEFELELPELLRKHQREAEARESDTYSEAGSEGEYGDLNHIIRVDMEKMTDLQGRDMERASDSMQTS</sequence>
<accession>A0A8K0NU56</accession>
<evidence type="ECO:0000256" key="1">
    <source>
        <dbReference type="SAM" id="MobiDB-lite"/>
    </source>
</evidence>
<feature type="region of interest" description="Disordered" evidence="1">
    <location>
        <begin position="219"/>
        <end position="272"/>
    </location>
</feature>
<feature type="compositionally biased region" description="Basic and acidic residues" evidence="1">
    <location>
        <begin position="245"/>
        <end position="266"/>
    </location>
</feature>
<proteinExistence type="predicted"/>
<feature type="compositionally biased region" description="Basic and acidic residues" evidence="1">
    <location>
        <begin position="11"/>
        <end position="21"/>
    </location>
</feature>
<keyword evidence="3" id="KW-1185">Reference proteome</keyword>
<feature type="region of interest" description="Disordered" evidence="1">
    <location>
        <begin position="1"/>
        <end position="21"/>
    </location>
</feature>